<dbReference type="EMBL" id="KQ979568">
    <property type="protein sequence ID" value="KYN20801.1"/>
    <property type="molecule type" value="Genomic_DNA"/>
</dbReference>
<gene>
    <name evidence="2" type="ORF">ALC57_06707</name>
</gene>
<feature type="compositionally biased region" description="Basic and acidic residues" evidence="1">
    <location>
        <begin position="21"/>
        <end position="33"/>
    </location>
</feature>
<evidence type="ECO:0000256" key="1">
    <source>
        <dbReference type="SAM" id="MobiDB-lite"/>
    </source>
</evidence>
<evidence type="ECO:0000313" key="3">
    <source>
        <dbReference type="Proteomes" id="UP000078492"/>
    </source>
</evidence>
<evidence type="ECO:0000313" key="2">
    <source>
        <dbReference type="EMBL" id="KYN20801.1"/>
    </source>
</evidence>
<accession>A0A195E6T3</accession>
<protein>
    <submittedName>
        <fullName evidence="2">Uncharacterized protein</fullName>
    </submittedName>
</protein>
<name>A0A195E6T3_9HYME</name>
<keyword evidence="3" id="KW-1185">Reference proteome</keyword>
<sequence length="158" mass="17770">MCGAPWCLARWAPTGAGKALERKREWEREGKIESDEEVPQNNAQVRDGAHSRRRRDGFTFQSETPLPLTFQWRLVSRRAPPRESAMVASFQVRNPLNATATPPLIAVSQTNSASLLFEFETPTSTAVRRDMMDRLLCEHGDENRLSVASVQSLTLVFA</sequence>
<organism evidence="2 3">
    <name type="scientific">Trachymyrmex cornetzi</name>
    <dbReference type="NCBI Taxonomy" id="471704"/>
    <lineage>
        <taxon>Eukaryota</taxon>
        <taxon>Metazoa</taxon>
        <taxon>Ecdysozoa</taxon>
        <taxon>Arthropoda</taxon>
        <taxon>Hexapoda</taxon>
        <taxon>Insecta</taxon>
        <taxon>Pterygota</taxon>
        <taxon>Neoptera</taxon>
        <taxon>Endopterygota</taxon>
        <taxon>Hymenoptera</taxon>
        <taxon>Apocrita</taxon>
        <taxon>Aculeata</taxon>
        <taxon>Formicoidea</taxon>
        <taxon>Formicidae</taxon>
        <taxon>Myrmicinae</taxon>
        <taxon>Trachymyrmex</taxon>
    </lineage>
</organism>
<proteinExistence type="predicted"/>
<reference evidence="2 3" key="1">
    <citation type="submission" date="2015-09" db="EMBL/GenBank/DDBJ databases">
        <title>Trachymyrmex cornetzi WGS genome.</title>
        <authorList>
            <person name="Nygaard S."/>
            <person name="Hu H."/>
            <person name="Boomsma J."/>
            <person name="Zhang G."/>
        </authorList>
    </citation>
    <scope>NUCLEOTIDE SEQUENCE [LARGE SCALE GENOMIC DNA]</scope>
    <source>
        <strain evidence="2">Tcor2-1</strain>
        <tissue evidence="2">Whole body</tissue>
    </source>
</reference>
<feature type="region of interest" description="Disordered" evidence="1">
    <location>
        <begin position="21"/>
        <end position="58"/>
    </location>
</feature>
<dbReference type="AlphaFoldDB" id="A0A195E6T3"/>
<dbReference type="Proteomes" id="UP000078492">
    <property type="component" value="Unassembled WGS sequence"/>
</dbReference>